<organism evidence="1 2">
    <name type="scientific">Candidatus Neomicrothrix parvicella RN1</name>
    <dbReference type="NCBI Taxonomy" id="1229780"/>
    <lineage>
        <taxon>Bacteria</taxon>
        <taxon>Bacillati</taxon>
        <taxon>Actinomycetota</taxon>
        <taxon>Acidimicrobiia</taxon>
        <taxon>Acidimicrobiales</taxon>
        <taxon>Microthrixaceae</taxon>
        <taxon>Candidatus Neomicrothrix</taxon>
    </lineage>
</organism>
<name>R4Z600_9ACTN</name>
<protein>
    <submittedName>
        <fullName evidence="1">Uncharacterized protein</fullName>
    </submittedName>
</protein>
<dbReference type="EMBL" id="CANL01000045">
    <property type="protein sequence ID" value="CCM64871.1"/>
    <property type="molecule type" value="Genomic_DNA"/>
</dbReference>
<sequence length="66" mass="7172">MGSMLSWAAVFVGEPCGKSTHDRRSTRSRRSCQNCDHLNSCSRDGLVSDAGGVYAFETKRSKPSSC</sequence>
<dbReference type="Proteomes" id="UP000018291">
    <property type="component" value="Unassembled WGS sequence"/>
</dbReference>
<dbReference type="AlphaFoldDB" id="R4Z600"/>
<evidence type="ECO:0000313" key="2">
    <source>
        <dbReference type="Proteomes" id="UP000018291"/>
    </source>
</evidence>
<gene>
    <name evidence="1" type="ORF">BN381_50013</name>
</gene>
<accession>R4Z600</accession>
<proteinExistence type="predicted"/>
<dbReference type="HOGENOM" id="CLU_2823086_0_0_11"/>
<evidence type="ECO:0000313" key="1">
    <source>
        <dbReference type="EMBL" id="CCM64871.1"/>
    </source>
</evidence>
<keyword evidence="2" id="KW-1185">Reference proteome</keyword>
<comment type="caution">
    <text evidence="1">The sequence shown here is derived from an EMBL/GenBank/DDBJ whole genome shotgun (WGS) entry which is preliminary data.</text>
</comment>
<reference evidence="1 2" key="1">
    <citation type="journal article" date="2013" name="ISME J.">
        <title>Metabolic model for the filamentous 'Candidatus Microthrix parvicella' based on genomic and metagenomic analyses.</title>
        <authorList>
            <person name="Jon McIlroy S."/>
            <person name="Kristiansen R."/>
            <person name="Albertsen M."/>
            <person name="Michael Karst S."/>
            <person name="Rossetti S."/>
            <person name="Lund Nielsen J."/>
            <person name="Tandoi V."/>
            <person name="James Seviour R."/>
            <person name="Nielsen P.H."/>
        </authorList>
    </citation>
    <scope>NUCLEOTIDE SEQUENCE [LARGE SCALE GENOMIC DNA]</scope>
    <source>
        <strain evidence="1 2">RN1</strain>
    </source>
</reference>